<name>A0ABX8D4R0_9CELL</name>
<evidence type="ECO:0000313" key="3">
    <source>
        <dbReference type="Proteomes" id="UP000677804"/>
    </source>
</evidence>
<organism evidence="2 3">
    <name type="scientific">Cellulomonas wangleii</name>
    <dbReference type="NCBI Taxonomy" id="2816956"/>
    <lineage>
        <taxon>Bacteria</taxon>
        <taxon>Bacillati</taxon>
        <taxon>Actinomycetota</taxon>
        <taxon>Actinomycetes</taxon>
        <taxon>Micrococcales</taxon>
        <taxon>Cellulomonadaceae</taxon>
        <taxon>Cellulomonas</taxon>
    </lineage>
</organism>
<protein>
    <submittedName>
        <fullName evidence="2">Alternate-type signal peptide domain-containing protein</fullName>
    </submittedName>
</protein>
<proteinExistence type="predicted"/>
<dbReference type="Proteomes" id="UP000677804">
    <property type="component" value="Chromosome"/>
</dbReference>
<reference evidence="2 3" key="1">
    <citation type="submission" date="2021-05" db="EMBL/GenBank/DDBJ databases">
        <title>Novel species in genus Cellulomonas.</title>
        <authorList>
            <person name="Zhang G."/>
        </authorList>
    </citation>
    <scope>NUCLEOTIDE SEQUENCE [LARGE SCALE GENOMIC DNA]</scope>
    <source>
        <strain evidence="3">zg-ZUI222</strain>
    </source>
</reference>
<keyword evidence="3" id="KW-1185">Reference proteome</keyword>
<dbReference type="EMBL" id="CP074405">
    <property type="protein sequence ID" value="QVI61451.1"/>
    <property type="molecule type" value="Genomic_DNA"/>
</dbReference>
<dbReference type="InterPro" id="IPR024006">
    <property type="entry name" value="Alt_signal_exp_actinobact"/>
</dbReference>
<gene>
    <name evidence="2" type="ORF">KG103_13315</name>
</gene>
<keyword evidence="1" id="KW-0732">Signal</keyword>
<accession>A0ABX8D4R0</accession>
<feature type="chain" id="PRO_5045226657" evidence="1">
    <location>
        <begin position="26"/>
        <end position="209"/>
    </location>
</feature>
<dbReference type="NCBIfam" id="TIGR04089">
    <property type="entry name" value="exp_by_SipW_III"/>
    <property type="match status" value="1"/>
</dbReference>
<sequence>MNKKTKGVLAGVAGIALLAGGTTFATWSETLTQDGATITSGKLDITGVSTPVWYDVTAGRSDAAATTPVTGRAGHTIDLATWRTVPGDSAEATYSFDVALEGDNLAAQLDVSNLRVVAANGGTAAFKVYDGKMNEITSKAVGGKLTFVGPDAGADLRGAAGNVAVDKTTAADVHVVVTVDFASDKAADMSATVYQLGEVGVSLTQVAGA</sequence>
<evidence type="ECO:0000256" key="1">
    <source>
        <dbReference type="SAM" id="SignalP"/>
    </source>
</evidence>
<feature type="signal peptide" evidence="1">
    <location>
        <begin position="1"/>
        <end position="25"/>
    </location>
</feature>
<evidence type="ECO:0000313" key="2">
    <source>
        <dbReference type="EMBL" id="QVI61451.1"/>
    </source>
</evidence>
<dbReference type="RefSeq" id="WP_207339049.1">
    <property type="nucleotide sequence ID" value="NZ_CP074405.1"/>
</dbReference>